<feature type="domain" description="DNA polymerase Y-family little finger" evidence="1">
    <location>
        <begin position="2"/>
        <end position="38"/>
    </location>
</feature>
<proteinExistence type="predicted"/>
<name>A0AAE3R2B1_9BACT</name>
<protein>
    <recommendedName>
        <fullName evidence="1">DNA polymerase Y-family little finger domain-containing protein</fullName>
    </recommendedName>
</protein>
<reference evidence="2" key="1">
    <citation type="submission" date="2023-05" db="EMBL/GenBank/DDBJ databases">
        <authorList>
            <person name="Zhang X."/>
        </authorList>
    </citation>
    <scope>NUCLEOTIDE SEQUENCE</scope>
    <source>
        <strain evidence="2">BD1B2-1</strain>
    </source>
</reference>
<dbReference type="GO" id="GO:0006281">
    <property type="term" value="P:DNA repair"/>
    <property type="evidence" value="ECO:0007669"/>
    <property type="project" value="InterPro"/>
</dbReference>
<evidence type="ECO:0000313" key="3">
    <source>
        <dbReference type="Proteomes" id="UP001232063"/>
    </source>
</evidence>
<keyword evidence="3" id="KW-1185">Reference proteome</keyword>
<dbReference type="Proteomes" id="UP001232063">
    <property type="component" value="Unassembled WGS sequence"/>
</dbReference>
<dbReference type="RefSeq" id="WP_314509858.1">
    <property type="nucleotide sequence ID" value="NZ_JASJOU010000001.1"/>
</dbReference>
<dbReference type="GO" id="GO:0003684">
    <property type="term" value="F:damaged DNA binding"/>
    <property type="evidence" value="ECO:0007669"/>
    <property type="project" value="InterPro"/>
</dbReference>
<dbReference type="InterPro" id="IPR017961">
    <property type="entry name" value="DNA_pol_Y-fam_little_finger"/>
</dbReference>
<comment type="caution">
    <text evidence="2">The sequence shown here is derived from an EMBL/GenBank/DDBJ whole genome shotgun (WGS) entry which is preliminary data.</text>
</comment>
<dbReference type="EMBL" id="JASJOU010000001">
    <property type="protein sequence ID" value="MDJ1500314.1"/>
    <property type="molecule type" value="Genomic_DNA"/>
</dbReference>
<sequence>MLKEALSNFVARCMEKLRRQKSAARIITVFLRTNSFRRDLPQQQLCADSFCE</sequence>
<gene>
    <name evidence="2" type="ORF">QNI22_06645</name>
</gene>
<accession>A0AAE3R2B1</accession>
<evidence type="ECO:0000259" key="1">
    <source>
        <dbReference type="Pfam" id="PF11799"/>
    </source>
</evidence>
<dbReference type="Pfam" id="PF11799">
    <property type="entry name" value="IMS_C"/>
    <property type="match status" value="1"/>
</dbReference>
<evidence type="ECO:0000313" key="2">
    <source>
        <dbReference type="EMBL" id="MDJ1500314.1"/>
    </source>
</evidence>
<organism evidence="2 3">
    <name type="scientific">Xanthocytophaga agilis</name>
    <dbReference type="NCBI Taxonomy" id="3048010"/>
    <lineage>
        <taxon>Bacteria</taxon>
        <taxon>Pseudomonadati</taxon>
        <taxon>Bacteroidota</taxon>
        <taxon>Cytophagia</taxon>
        <taxon>Cytophagales</taxon>
        <taxon>Rhodocytophagaceae</taxon>
        <taxon>Xanthocytophaga</taxon>
    </lineage>
</organism>
<dbReference type="AlphaFoldDB" id="A0AAE3R2B1"/>